<dbReference type="EMBL" id="JAXIVS010000003">
    <property type="protein sequence ID" value="MDY7226821.1"/>
    <property type="molecule type" value="Genomic_DNA"/>
</dbReference>
<evidence type="ECO:0000313" key="1">
    <source>
        <dbReference type="EMBL" id="MDY7226821.1"/>
    </source>
</evidence>
<dbReference type="RefSeq" id="WP_321545545.1">
    <property type="nucleotide sequence ID" value="NZ_JAXIVS010000003.1"/>
</dbReference>
<evidence type="ECO:0000313" key="2">
    <source>
        <dbReference type="Proteomes" id="UP001291309"/>
    </source>
</evidence>
<keyword evidence="2" id="KW-1185">Reference proteome</keyword>
<organism evidence="1 2">
    <name type="scientific">Hyalangium rubrum</name>
    <dbReference type="NCBI Taxonomy" id="3103134"/>
    <lineage>
        <taxon>Bacteria</taxon>
        <taxon>Pseudomonadati</taxon>
        <taxon>Myxococcota</taxon>
        <taxon>Myxococcia</taxon>
        <taxon>Myxococcales</taxon>
        <taxon>Cystobacterineae</taxon>
        <taxon>Archangiaceae</taxon>
        <taxon>Hyalangium</taxon>
    </lineage>
</organism>
<comment type="caution">
    <text evidence="1">The sequence shown here is derived from an EMBL/GenBank/DDBJ whole genome shotgun (WGS) entry which is preliminary data.</text>
</comment>
<reference evidence="1 2" key="1">
    <citation type="submission" date="2023-12" db="EMBL/GenBank/DDBJ databases">
        <title>the genome sequence of Hyalangium sp. s54d21.</title>
        <authorList>
            <person name="Zhang X."/>
        </authorList>
    </citation>
    <scope>NUCLEOTIDE SEQUENCE [LARGE SCALE GENOMIC DNA]</scope>
    <source>
        <strain evidence="2">s54d21</strain>
    </source>
</reference>
<dbReference type="InterPro" id="IPR010349">
    <property type="entry name" value="Asparaginase_II"/>
</dbReference>
<sequence>MAQRCMAAALTIESTRSGYVESLHRVSVAVTDGEGRLVASAGAPELITFWRSAAKPFQALPLVAEGAADRFGFGTRELALACASHSSEPVHRELAEAMLRACGCEERHLACGTHPPLSPQMAAQVARGEAVLTPKWSNCSGKHAGMLALARHHGWPTEGYERLGHPVQERLLEEVCRWAAVARGELWLGVDGCTAVCFGLPLSAMATAYARLGTSEEPAARRLREAMWAHPELVAGTGRLCTELMTACRGEVLAKVGAEGVYSAALPALGLGVTLKVESGDGRCSPPALLWVLRQVLARSGARTLPEEGLAHHAEPVLRNTRGEVTGALRATGELRFH</sequence>
<proteinExistence type="predicted"/>
<name>A0ABU5H047_9BACT</name>
<dbReference type="Proteomes" id="UP001291309">
    <property type="component" value="Unassembled WGS sequence"/>
</dbReference>
<dbReference type="Pfam" id="PF06089">
    <property type="entry name" value="Asparaginase_II"/>
    <property type="match status" value="1"/>
</dbReference>
<accession>A0ABU5H047</accession>
<dbReference type="PANTHER" id="PTHR42110">
    <property type="entry name" value="L-ASPARAGINASE, PUTATIVE (AFU_ORTHOLOGUE AFUA_3G11890)-RELATED"/>
    <property type="match status" value="1"/>
</dbReference>
<dbReference type="PANTHER" id="PTHR42110:SF1">
    <property type="entry name" value="L-ASPARAGINASE, PUTATIVE (AFU_ORTHOLOGUE AFUA_3G11890)-RELATED"/>
    <property type="match status" value="1"/>
</dbReference>
<gene>
    <name evidence="1" type="ORF">SYV04_10495</name>
</gene>
<protein>
    <submittedName>
        <fullName evidence="1">Asparaginase</fullName>
    </submittedName>
</protein>